<reference evidence="2 3" key="1">
    <citation type="submission" date="2021-03" db="EMBL/GenBank/DDBJ databases">
        <title>Genomic Encyclopedia of Type Strains, Phase IV (KMG-IV): sequencing the most valuable type-strain genomes for metagenomic binning, comparative biology and taxonomic classification.</title>
        <authorList>
            <person name="Goeker M."/>
        </authorList>
    </citation>
    <scope>NUCLEOTIDE SEQUENCE [LARGE SCALE GENOMIC DNA]</scope>
    <source>
        <strain evidence="2 3">DSM 27512</strain>
    </source>
</reference>
<evidence type="ECO:0000313" key="2">
    <source>
        <dbReference type="EMBL" id="MBP2028954.1"/>
    </source>
</evidence>
<accession>A0ABS4KQS4</accession>
<organism evidence="2 3">
    <name type="scientific">Acetoanaerobium pronyense</name>
    <dbReference type="NCBI Taxonomy" id="1482736"/>
    <lineage>
        <taxon>Bacteria</taxon>
        <taxon>Bacillati</taxon>
        <taxon>Bacillota</taxon>
        <taxon>Clostridia</taxon>
        <taxon>Peptostreptococcales</taxon>
        <taxon>Filifactoraceae</taxon>
        <taxon>Acetoanaerobium</taxon>
    </lineage>
</organism>
<feature type="domain" description="DUF4351" evidence="1">
    <location>
        <begin position="27"/>
        <end position="75"/>
    </location>
</feature>
<comment type="caution">
    <text evidence="2">The sequence shown here is derived from an EMBL/GenBank/DDBJ whole genome shotgun (WGS) entry which is preliminary data.</text>
</comment>
<dbReference type="Proteomes" id="UP001314903">
    <property type="component" value="Unassembled WGS sequence"/>
</dbReference>
<protein>
    <recommendedName>
        <fullName evidence="1">DUF4351 domain-containing protein</fullName>
    </recommendedName>
</protein>
<evidence type="ECO:0000313" key="3">
    <source>
        <dbReference type="Proteomes" id="UP001314903"/>
    </source>
</evidence>
<keyword evidence="3" id="KW-1185">Reference proteome</keyword>
<dbReference type="Pfam" id="PF14261">
    <property type="entry name" value="DUF4351"/>
    <property type="match status" value="1"/>
</dbReference>
<dbReference type="EMBL" id="JAGGLI010000050">
    <property type="protein sequence ID" value="MBP2028954.1"/>
    <property type="molecule type" value="Genomic_DNA"/>
</dbReference>
<gene>
    <name evidence="2" type="ORF">J2Z35_002792</name>
</gene>
<name>A0ABS4KQS4_9FIRM</name>
<evidence type="ECO:0000259" key="1">
    <source>
        <dbReference type="Pfam" id="PF14261"/>
    </source>
</evidence>
<dbReference type="RefSeq" id="WP_209662007.1">
    <property type="nucleotide sequence ID" value="NZ_JAGGLI010000050.1"/>
</dbReference>
<sequence>MMTLADKYREEGEERGEARGEVRALIKTVIRLLTKKFGPLPAEIRTKVENLDIVTLEVLIDEILEYKSLEDAKKYIH</sequence>
<dbReference type="InterPro" id="IPR025587">
    <property type="entry name" value="DUF4351"/>
</dbReference>
<proteinExistence type="predicted"/>